<reference evidence="2 3" key="1">
    <citation type="submission" date="2020-04" db="EMBL/GenBank/DDBJ databases">
        <authorList>
            <person name="De Canck E."/>
        </authorList>
    </citation>
    <scope>NUCLEOTIDE SEQUENCE [LARGE SCALE GENOMIC DNA]</scope>
    <source>
        <strain evidence="2 3">LMG 6000</strain>
    </source>
</reference>
<dbReference type="EMBL" id="CADILH010000007">
    <property type="protein sequence ID" value="CAB3935099.1"/>
    <property type="molecule type" value="Genomic_DNA"/>
</dbReference>
<feature type="chain" id="PRO_5028995370" description="Type 1 fimbrial protein" evidence="1">
    <location>
        <begin position="23"/>
        <end position="125"/>
    </location>
</feature>
<name>A0A6S7F535_9BURK</name>
<dbReference type="AlphaFoldDB" id="A0A6S7F535"/>
<dbReference type="Proteomes" id="UP000494183">
    <property type="component" value="Unassembled WGS sequence"/>
</dbReference>
<feature type="signal peptide" evidence="1">
    <location>
        <begin position="1"/>
        <end position="22"/>
    </location>
</feature>
<keyword evidence="3" id="KW-1185">Reference proteome</keyword>
<accession>A0A6S7F535</accession>
<protein>
    <recommendedName>
        <fullName evidence="4">Type 1 fimbrial protein</fullName>
    </recommendedName>
</protein>
<keyword evidence="1" id="KW-0732">Signal</keyword>
<organism evidence="2 3">
    <name type="scientific">Achromobacter insolitus</name>
    <dbReference type="NCBI Taxonomy" id="217204"/>
    <lineage>
        <taxon>Bacteria</taxon>
        <taxon>Pseudomonadati</taxon>
        <taxon>Pseudomonadota</taxon>
        <taxon>Betaproteobacteria</taxon>
        <taxon>Burkholderiales</taxon>
        <taxon>Alcaligenaceae</taxon>
        <taxon>Achromobacter</taxon>
    </lineage>
</organism>
<sequence length="125" mass="13535">MNGKFSLVVAIAMLSAFPMCQAETSVGSGVIRFSGRVVESPCTTSFQANGLRMDACPVPSRNIDLDVRRVQPKSSLSATDHTPVQAKLVTSRMTLGRYYDQQYTLVDRAGKPVTSGTYLVTVTMP</sequence>
<evidence type="ECO:0008006" key="4">
    <source>
        <dbReference type="Google" id="ProtNLM"/>
    </source>
</evidence>
<evidence type="ECO:0000313" key="3">
    <source>
        <dbReference type="Proteomes" id="UP000494183"/>
    </source>
</evidence>
<evidence type="ECO:0000256" key="1">
    <source>
        <dbReference type="SAM" id="SignalP"/>
    </source>
</evidence>
<evidence type="ECO:0000313" key="2">
    <source>
        <dbReference type="EMBL" id="CAB3935099.1"/>
    </source>
</evidence>
<proteinExistence type="predicted"/>
<gene>
    <name evidence="2" type="ORF">LMG6000_04155</name>
</gene>
<dbReference type="RefSeq" id="WP_204361122.1">
    <property type="nucleotide sequence ID" value="NZ_CADILH010000007.1"/>
</dbReference>